<protein>
    <recommendedName>
        <fullName evidence="2">Alcohol dehydrogenase iron-type/glycerol dehydrogenase GldA domain-containing protein</fullName>
    </recommendedName>
</protein>
<gene>
    <name evidence="1" type="ORF">METZ01_LOCUS268096</name>
</gene>
<sequence>MEIPWNIIKKSIGKSPTHIINVTSVEMNWIDQEIKKIPEFDTIVGIGGGMAID</sequence>
<evidence type="ECO:0008006" key="2">
    <source>
        <dbReference type="Google" id="ProtNLM"/>
    </source>
</evidence>
<reference evidence="1" key="1">
    <citation type="submission" date="2018-05" db="EMBL/GenBank/DDBJ databases">
        <authorList>
            <person name="Lanie J.A."/>
            <person name="Ng W.-L."/>
            <person name="Kazmierczak K.M."/>
            <person name="Andrzejewski T.M."/>
            <person name="Davidsen T.M."/>
            <person name="Wayne K.J."/>
            <person name="Tettelin H."/>
            <person name="Glass J.I."/>
            <person name="Rusch D."/>
            <person name="Podicherti R."/>
            <person name="Tsui H.-C.T."/>
            <person name="Winkler M.E."/>
        </authorList>
    </citation>
    <scope>NUCLEOTIDE SEQUENCE</scope>
</reference>
<name>A0A382JV68_9ZZZZ</name>
<accession>A0A382JV68</accession>
<feature type="non-terminal residue" evidence="1">
    <location>
        <position position="53"/>
    </location>
</feature>
<proteinExistence type="predicted"/>
<evidence type="ECO:0000313" key="1">
    <source>
        <dbReference type="EMBL" id="SVC15242.1"/>
    </source>
</evidence>
<dbReference type="AlphaFoldDB" id="A0A382JV68"/>
<organism evidence="1">
    <name type="scientific">marine metagenome</name>
    <dbReference type="NCBI Taxonomy" id="408172"/>
    <lineage>
        <taxon>unclassified sequences</taxon>
        <taxon>metagenomes</taxon>
        <taxon>ecological metagenomes</taxon>
    </lineage>
</organism>
<dbReference type="EMBL" id="UINC01076250">
    <property type="protein sequence ID" value="SVC15242.1"/>
    <property type="molecule type" value="Genomic_DNA"/>
</dbReference>